<dbReference type="RefSeq" id="WP_305893805.1">
    <property type="nucleotide sequence ID" value="NZ_JAUZVZ010000012.1"/>
</dbReference>
<gene>
    <name evidence="1" type="ORF">Q3O60_10110</name>
</gene>
<accession>A0ABT9GZQ6</accession>
<reference evidence="1 2" key="1">
    <citation type="submission" date="2023-08" db="EMBL/GenBank/DDBJ databases">
        <authorList>
            <person name="Joshi A."/>
            <person name="Thite S."/>
        </authorList>
    </citation>
    <scope>NUCLEOTIDE SEQUENCE [LARGE SCALE GENOMIC DNA]</scope>
    <source>
        <strain evidence="1 2">AC40</strain>
    </source>
</reference>
<dbReference type="Proteomes" id="UP001231616">
    <property type="component" value="Unassembled WGS sequence"/>
</dbReference>
<proteinExistence type="predicted"/>
<evidence type="ECO:0000313" key="2">
    <source>
        <dbReference type="Proteomes" id="UP001231616"/>
    </source>
</evidence>
<comment type="caution">
    <text evidence="1">The sequence shown here is derived from an EMBL/GenBank/DDBJ whole genome shotgun (WGS) entry which is preliminary data.</text>
</comment>
<protein>
    <submittedName>
        <fullName evidence="1">Uncharacterized protein</fullName>
    </submittedName>
</protein>
<evidence type="ECO:0000313" key="1">
    <source>
        <dbReference type="EMBL" id="MDP4536542.1"/>
    </source>
</evidence>
<keyword evidence="2" id="KW-1185">Reference proteome</keyword>
<organism evidence="1 2">
    <name type="scientific">Alkalimonas collagenimarina</name>
    <dbReference type="NCBI Taxonomy" id="400390"/>
    <lineage>
        <taxon>Bacteria</taxon>
        <taxon>Pseudomonadati</taxon>
        <taxon>Pseudomonadota</taxon>
        <taxon>Gammaproteobacteria</taxon>
        <taxon>Alkalimonas</taxon>
    </lineage>
</organism>
<sequence length="44" mass="4885">MKLSQKHTKRIILSELSLAHAIKAKMGQDYHGLQPPHFALGMAS</sequence>
<dbReference type="EMBL" id="JAUZVZ010000012">
    <property type="protein sequence ID" value="MDP4536542.1"/>
    <property type="molecule type" value="Genomic_DNA"/>
</dbReference>
<name>A0ABT9GZQ6_9GAMM</name>